<gene>
    <name evidence="2" type="ORF">DP120_05150</name>
</gene>
<dbReference type="EMBL" id="QLZR01000002">
    <property type="protein sequence ID" value="RAZ79004.1"/>
    <property type="molecule type" value="Genomic_DNA"/>
</dbReference>
<accession>A0A365L0P9</accession>
<dbReference type="CDD" id="cd04301">
    <property type="entry name" value="NAT_SF"/>
    <property type="match status" value="1"/>
</dbReference>
<comment type="caution">
    <text evidence="2">The sequence shown here is derived from an EMBL/GenBank/DDBJ whole genome shotgun (WGS) entry which is preliminary data.</text>
</comment>
<dbReference type="PROSITE" id="PS51186">
    <property type="entry name" value="GNAT"/>
    <property type="match status" value="1"/>
</dbReference>
<keyword evidence="3" id="KW-1185">Reference proteome</keyword>
<proteinExistence type="predicted"/>
<evidence type="ECO:0000313" key="2">
    <source>
        <dbReference type="EMBL" id="RAZ79004.1"/>
    </source>
</evidence>
<dbReference type="InterPro" id="IPR000182">
    <property type="entry name" value="GNAT_dom"/>
</dbReference>
<dbReference type="Proteomes" id="UP000251002">
    <property type="component" value="Unassembled WGS sequence"/>
</dbReference>
<evidence type="ECO:0000259" key="1">
    <source>
        <dbReference type="PROSITE" id="PS51186"/>
    </source>
</evidence>
<evidence type="ECO:0000313" key="3">
    <source>
        <dbReference type="Proteomes" id="UP000251002"/>
    </source>
</evidence>
<dbReference type="AlphaFoldDB" id="A0A365L0P9"/>
<dbReference type="SUPFAM" id="SSF55729">
    <property type="entry name" value="Acyl-CoA N-acyltransferases (Nat)"/>
    <property type="match status" value="1"/>
</dbReference>
<name>A0A365L0P9_9BACL</name>
<dbReference type="PANTHER" id="PTHR43415:SF3">
    <property type="entry name" value="GNAT-FAMILY ACETYLTRANSFERASE"/>
    <property type="match status" value="1"/>
</dbReference>
<feature type="domain" description="N-acetyltransferase" evidence="1">
    <location>
        <begin position="1"/>
        <end position="165"/>
    </location>
</feature>
<keyword evidence="2" id="KW-0808">Transferase</keyword>
<dbReference type="InterPro" id="IPR016181">
    <property type="entry name" value="Acyl_CoA_acyltransferase"/>
</dbReference>
<dbReference type="Pfam" id="PF00583">
    <property type="entry name" value="Acetyltransf_1"/>
    <property type="match status" value="1"/>
</dbReference>
<reference evidence="2 3" key="1">
    <citation type="submission" date="2018-06" db="EMBL/GenBank/DDBJ databases">
        <title>The draft genome sequences of strains SCU63 and S1.</title>
        <authorList>
            <person name="Gan L."/>
        </authorList>
    </citation>
    <scope>NUCLEOTIDE SEQUENCE [LARGE SCALE GENOMIC DNA]</scope>
    <source>
        <strain evidence="2 3">SCU63</strain>
    </source>
</reference>
<dbReference type="Gene3D" id="3.40.630.30">
    <property type="match status" value="1"/>
</dbReference>
<organism evidence="2 3">
    <name type="scientific">Planococcus halotolerans</name>
    <dbReference type="NCBI Taxonomy" id="2233542"/>
    <lineage>
        <taxon>Bacteria</taxon>
        <taxon>Bacillati</taxon>
        <taxon>Bacillota</taxon>
        <taxon>Bacilli</taxon>
        <taxon>Bacillales</taxon>
        <taxon>Caryophanaceae</taxon>
        <taxon>Planococcus</taxon>
    </lineage>
</organism>
<sequence length="165" mass="18463">MIIRNAERADAARLVNLIADAEKSGFMMFEPGERQISPEQLSKRIEAMEQDEKSAILLADDDGELKGYLFIIGNSPQRRSHSVYLAIGIGESSRGKGVGTRLFEQLDAWAIEKGIRRLELTVMIHNRAGVALYQKAGFKIEGIKKNSLKVNGEYIDEYYMAKLLG</sequence>
<dbReference type="GO" id="GO:0016747">
    <property type="term" value="F:acyltransferase activity, transferring groups other than amino-acyl groups"/>
    <property type="evidence" value="ECO:0007669"/>
    <property type="project" value="InterPro"/>
</dbReference>
<dbReference type="RefSeq" id="WP_112222521.1">
    <property type="nucleotide sequence ID" value="NZ_CP196859.1"/>
</dbReference>
<protein>
    <submittedName>
        <fullName evidence="2">GNAT family N-acetyltransferase</fullName>
    </submittedName>
</protein>
<dbReference type="PANTHER" id="PTHR43415">
    <property type="entry name" value="SPERMIDINE N(1)-ACETYLTRANSFERASE"/>
    <property type="match status" value="1"/>
</dbReference>